<name>A0A9P5Q5I3_9AGAR</name>
<evidence type="ECO:0000313" key="2">
    <source>
        <dbReference type="EMBL" id="KAF9075446.1"/>
    </source>
</evidence>
<comment type="caution">
    <text evidence="2">The sequence shown here is derived from an EMBL/GenBank/DDBJ whole genome shotgun (WGS) entry which is preliminary data.</text>
</comment>
<feature type="compositionally biased region" description="Polar residues" evidence="1">
    <location>
        <begin position="130"/>
        <end position="140"/>
    </location>
</feature>
<feature type="region of interest" description="Disordered" evidence="1">
    <location>
        <begin position="116"/>
        <end position="153"/>
    </location>
</feature>
<feature type="region of interest" description="Disordered" evidence="1">
    <location>
        <begin position="183"/>
        <end position="269"/>
    </location>
</feature>
<dbReference type="Proteomes" id="UP000772434">
    <property type="component" value="Unassembled WGS sequence"/>
</dbReference>
<evidence type="ECO:0000256" key="1">
    <source>
        <dbReference type="SAM" id="MobiDB-lite"/>
    </source>
</evidence>
<dbReference type="AlphaFoldDB" id="A0A9P5Q5I3"/>
<evidence type="ECO:0000313" key="3">
    <source>
        <dbReference type="Proteomes" id="UP000772434"/>
    </source>
</evidence>
<gene>
    <name evidence="2" type="ORF">BDP27DRAFT_1033820</name>
</gene>
<accession>A0A9P5Q5I3</accession>
<proteinExistence type="predicted"/>
<feature type="compositionally biased region" description="Polar residues" evidence="1">
    <location>
        <begin position="191"/>
        <end position="205"/>
    </location>
</feature>
<feature type="region of interest" description="Disordered" evidence="1">
    <location>
        <begin position="48"/>
        <end position="78"/>
    </location>
</feature>
<protein>
    <submittedName>
        <fullName evidence="2">Uncharacterized protein</fullName>
    </submittedName>
</protein>
<sequence length="269" mass="30343">MQRSNTLNANKVVGADTGRGTEMLQFTAIKPDPEADNLRGLVATQSHSYNTMEHDLKPKLRDSSSPAPVVPKKEEHHPFSPENIRFFHEFHSQNALAQIQNSNVSSVTATIEAESIKSEPESYYGSPSSIDLQPNTATTRHPSRSITRHLDEHEHDVKPKLEELAHHSRLTAPRQEKTLQSYDRAGEPHHQSQMNGKLYDRSSSYIDRGVPPDPRHHVVKHERDTDEDDLGERPGMRMYSNGDSGSLSRSDRFHVGLHGDTKRVKTEHS</sequence>
<keyword evidence="3" id="KW-1185">Reference proteome</keyword>
<dbReference type="EMBL" id="JADNRY010000009">
    <property type="protein sequence ID" value="KAF9075446.1"/>
    <property type="molecule type" value="Genomic_DNA"/>
</dbReference>
<feature type="compositionally biased region" description="Basic and acidic residues" evidence="1">
    <location>
        <begin position="52"/>
        <end position="62"/>
    </location>
</feature>
<feature type="compositionally biased region" description="Basic and acidic residues" evidence="1">
    <location>
        <begin position="213"/>
        <end position="224"/>
    </location>
</feature>
<feature type="compositionally biased region" description="Basic and acidic residues" evidence="1">
    <location>
        <begin position="249"/>
        <end position="269"/>
    </location>
</feature>
<reference evidence="2" key="1">
    <citation type="submission" date="2020-11" db="EMBL/GenBank/DDBJ databases">
        <authorList>
            <consortium name="DOE Joint Genome Institute"/>
            <person name="Ahrendt S."/>
            <person name="Riley R."/>
            <person name="Andreopoulos W."/>
            <person name="Labutti K."/>
            <person name="Pangilinan J."/>
            <person name="Ruiz-Duenas F.J."/>
            <person name="Barrasa J.M."/>
            <person name="Sanchez-Garcia M."/>
            <person name="Camarero S."/>
            <person name="Miyauchi S."/>
            <person name="Serrano A."/>
            <person name="Linde D."/>
            <person name="Babiker R."/>
            <person name="Drula E."/>
            <person name="Ayuso-Fernandez I."/>
            <person name="Pacheco R."/>
            <person name="Padilla G."/>
            <person name="Ferreira P."/>
            <person name="Barriuso J."/>
            <person name="Kellner H."/>
            <person name="Castanera R."/>
            <person name="Alfaro M."/>
            <person name="Ramirez L."/>
            <person name="Pisabarro A.G."/>
            <person name="Kuo A."/>
            <person name="Tritt A."/>
            <person name="Lipzen A."/>
            <person name="He G."/>
            <person name="Yan M."/>
            <person name="Ng V."/>
            <person name="Cullen D."/>
            <person name="Martin F."/>
            <person name="Rosso M.-N."/>
            <person name="Henrissat B."/>
            <person name="Hibbett D."/>
            <person name="Martinez A.T."/>
            <person name="Grigoriev I.V."/>
        </authorList>
    </citation>
    <scope>NUCLEOTIDE SEQUENCE</scope>
    <source>
        <strain evidence="2">AH 40177</strain>
    </source>
</reference>
<organism evidence="2 3">
    <name type="scientific">Rhodocollybia butyracea</name>
    <dbReference type="NCBI Taxonomy" id="206335"/>
    <lineage>
        <taxon>Eukaryota</taxon>
        <taxon>Fungi</taxon>
        <taxon>Dikarya</taxon>
        <taxon>Basidiomycota</taxon>
        <taxon>Agaricomycotina</taxon>
        <taxon>Agaricomycetes</taxon>
        <taxon>Agaricomycetidae</taxon>
        <taxon>Agaricales</taxon>
        <taxon>Marasmiineae</taxon>
        <taxon>Omphalotaceae</taxon>
        <taxon>Rhodocollybia</taxon>
    </lineage>
</organism>